<keyword evidence="1" id="KW-0472">Membrane</keyword>
<feature type="transmembrane region" description="Helical" evidence="1">
    <location>
        <begin position="48"/>
        <end position="73"/>
    </location>
</feature>
<accession>A0A6J6I728</accession>
<keyword evidence="1" id="KW-0812">Transmembrane</keyword>
<dbReference type="InterPro" id="IPR036927">
    <property type="entry name" value="Cyt_c_oxase-like_su1_sf"/>
</dbReference>
<keyword evidence="1" id="KW-1133">Transmembrane helix</keyword>
<dbReference type="Gene3D" id="1.20.210.10">
    <property type="entry name" value="Cytochrome c oxidase-like, subunit I domain"/>
    <property type="match status" value="1"/>
</dbReference>
<evidence type="ECO:0000256" key="1">
    <source>
        <dbReference type="SAM" id="Phobius"/>
    </source>
</evidence>
<protein>
    <submittedName>
        <fullName evidence="2">Unannotated protein</fullName>
    </submittedName>
</protein>
<proteinExistence type="predicted"/>
<gene>
    <name evidence="2" type="ORF">UFOPK1874_01058</name>
</gene>
<dbReference type="AlphaFoldDB" id="A0A6J6I728"/>
<sequence>MLDDKKVLGLTGLGLIGTVLAAFPLYIAGFANQPANAVNGFDYDGPVALWNIASAAGSALIVLTVLAYVGLLVTAVRAGAGASDDPWDAHTLEWSIPSPAPANNFASLATVSSSEPLLDAKPSQEVSA</sequence>
<organism evidence="2">
    <name type="scientific">freshwater metagenome</name>
    <dbReference type="NCBI Taxonomy" id="449393"/>
    <lineage>
        <taxon>unclassified sequences</taxon>
        <taxon>metagenomes</taxon>
        <taxon>ecological metagenomes</taxon>
    </lineage>
</organism>
<reference evidence="2" key="1">
    <citation type="submission" date="2020-05" db="EMBL/GenBank/DDBJ databases">
        <authorList>
            <person name="Chiriac C."/>
            <person name="Salcher M."/>
            <person name="Ghai R."/>
            <person name="Kavagutti S V."/>
        </authorList>
    </citation>
    <scope>NUCLEOTIDE SEQUENCE</scope>
</reference>
<dbReference type="SUPFAM" id="SSF81442">
    <property type="entry name" value="Cytochrome c oxidase subunit I-like"/>
    <property type="match status" value="1"/>
</dbReference>
<feature type="transmembrane region" description="Helical" evidence="1">
    <location>
        <begin position="7"/>
        <end position="28"/>
    </location>
</feature>
<evidence type="ECO:0000313" key="2">
    <source>
        <dbReference type="EMBL" id="CAB4621206.1"/>
    </source>
</evidence>
<name>A0A6J6I728_9ZZZZ</name>
<dbReference type="EMBL" id="CAEZUX010000149">
    <property type="protein sequence ID" value="CAB4621206.1"/>
    <property type="molecule type" value="Genomic_DNA"/>
</dbReference>